<keyword evidence="11" id="KW-1185">Reference proteome</keyword>
<evidence type="ECO:0000256" key="6">
    <source>
        <dbReference type="ARBA" id="ARBA00023136"/>
    </source>
</evidence>
<keyword evidence="4" id="KW-0256">Endoplasmic reticulum</keyword>
<feature type="chain" id="PRO_5044252584" description="Ribophorin II C-terminal domain-containing protein" evidence="8">
    <location>
        <begin position="24"/>
        <end position="289"/>
    </location>
</feature>
<feature type="transmembrane region" description="Helical" evidence="7">
    <location>
        <begin position="191"/>
        <end position="212"/>
    </location>
</feature>
<dbReference type="UniPathway" id="UPA00378"/>
<gene>
    <name evidence="10" type="ORF">HO173_009809</name>
</gene>
<keyword evidence="3 8" id="KW-0732">Signal</keyword>
<dbReference type="PANTHER" id="PTHR12640:SF0">
    <property type="entry name" value="DOLICHYL-DIPHOSPHOOLIGOSACCHARIDE--PROTEIN GLYCOSYLTRANSFERASE SUBUNIT 2"/>
    <property type="match status" value="1"/>
</dbReference>
<dbReference type="GO" id="GO:0008250">
    <property type="term" value="C:oligosaccharyltransferase complex"/>
    <property type="evidence" value="ECO:0007669"/>
    <property type="project" value="InterPro"/>
</dbReference>
<evidence type="ECO:0000313" key="11">
    <source>
        <dbReference type="Proteomes" id="UP000578531"/>
    </source>
</evidence>
<comment type="subcellular location">
    <subcellularLocation>
        <location evidence="1">Endoplasmic reticulum membrane</location>
        <topology evidence="1">Multi-pass membrane protein</topology>
    </subcellularLocation>
</comment>
<dbReference type="OrthoDB" id="432292at2759"/>
<name>A0A8H6FNU7_9LECA</name>
<evidence type="ECO:0000256" key="5">
    <source>
        <dbReference type="ARBA" id="ARBA00022989"/>
    </source>
</evidence>
<dbReference type="AlphaFoldDB" id="A0A8H6FNU7"/>
<dbReference type="GO" id="GO:0006487">
    <property type="term" value="P:protein N-linked glycosylation"/>
    <property type="evidence" value="ECO:0007669"/>
    <property type="project" value="TreeGrafter"/>
</dbReference>
<reference evidence="10 11" key="1">
    <citation type="journal article" date="2020" name="Genomics">
        <title>Complete, high-quality genomes from long-read metagenomic sequencing of two wolf lichen thalli reveals enigmatic genome architecture.</title>
        <authorList>
            <person name="McKenzie S.K."/>
            <person name="Walston R.F."/>
            <person name="Allen J.L."/>
        </authorList>
    </citation>
    <scope>NUCLEOTIDE SEQUENCE [LARGE SCALE GENOMIC DNA]</scope>
    <source>
        <strain evidence="10">WasteWater2</strain>
    </source>
</reference>
<dbReference type="RefSeq" id="XP_037161403.1">
    <property type="nucleotide sequence ID" value="XM_037311697.1"/>
</dbReference>
<evidence type="ECO:0000256" key="8">
    <source>
        <dbReference type="SAM" id="SignalP"/>
    </source>
</evidence>
<accession>A0A8H6FNU7</accession>
<keyword evidence="6 7" id="KW-0472">Membrane</keyword>
<dbReference type="GeneID" id="59291458"/>
<dbReference type="PANTHER" id="PTHR12640">
    <property type="entry name" value="RIBOPHORIN II"/>
    <property type="match status" value="1"/>
</dbReference>
<feature type="signal peptide" evidence="8">
    <location>
        <begin position="1"/>
        <end position="23"/>
    </location>
</feature>
<evidence type="ECO:0000313" key="10">
    <source>
        <dbReference type="EMBL" id="KAF6231972.1"/>
    </source>
</evidence>
<comment type="caution">
    <text evidence="10">The sequence shown here is derived from an EMBL/GenBank/DDBJ whole genome shotgun (WGS) entry which is preliminary data.</text>
</comment>
<evidence type="ECO:0000256" key="2">
    <source>
        <dbReference type="ARBA" id="ARBA00022692"/>
    </source>
</evidence>
<feature type="domain" description="Ribophorin II C-terminal" evidence="9">
    <location>
        <begin position="181"/>
        <end position="284"/>
    </location>
</feature>
<feature type="transmembrane region" description="Helical" evidence="7">
    <location>
        <begin position="233"/>
        <end position="252"/>
    </location>
</feature>
<keyword evidence="2 7" id="KW-0812">Transmembrane</keyword>
<protein>
    <recommendedName>
        <fullName evidence="9">Ribophorin II C-terminal domain-containing protein</fullName>
    </recommendedName>
</protein>
<proteinExistence type="predicted"/>
<organism evidence="10 11">
    <name type="scientific">Letharia columbiana</name>
    <dbReference type="NCBI Taxonomy" id="112416"/>
    <lineage>
        <taxon>Eukaryota</taxon>
        <taxon>Fungi</taxon>
        <taxon>Dikarya</taxon>
        <taxon>Ascomycota</taxon>
        <taxon>Pezizomycotina</taxon>
        <taxon>Lecanoromycetes</taxon>
        <taxon>OSLEUM clade</taxon>
        <taxon>Lecanoromycetidae</taxon>
        <taxon>Lecanorales</taxon>
        <taxon>Lecanorineae</taxon>
        <taxon>Parmeliaceae</taxon>
        <taxon>Letharia</taxon>
    </lineage>
</organism>
<dbReference type="InterPro" id="IPR008814">
    <property type="entry name" value="Swp1"/>
</dbReference>
<evidence type="ECO:0000256" key="7">
    <source>
        <dbReference type="SAM" id="Phobius"/>
    </source>
</evidence>
<evidence type="ECO:0000259" key="9">
    <source>
        <dbReference type="Pfam" id="PF25147"/>
    </source>
</evidence>
<dbReference type="EMBL" id="JACCJC010000052">
    <property type="protein sequence ID" value="KAF6231972.1"/>
    <property type="molecule type" value="Genomic_DNA"/>
</dbReference>
<dbReference type="InterPro" id="IPR056790">
    <property type="entry name" value="Ribophorin_II_C"/>
</dbReference>
<evidence type="ECO:0000256" key="4">
    <source>
        <dbReference type="ARBA" id="ARBA00022824"/>
    </source>
</evidence>
<dbReference type="Proteomes" id="UP000578531">
    <property type="component" value="Unassembled WGS sequence"/>
</dbReference>
<evidence type="ECO:0000256" key="1">
    <source>
        <dbReference type="ARBA" id="ARBA00004477"/>
    </source>
</evidence>
<keyword evidence="5 7" id="KW-1133">Transmembrane helix</keyword>
<evidence type="ECO:0000256" key="3">
    <source>
        <dbReference type="ARBA" id="ARBA00022729"/>
    </source>
</evidence>
<sequence length="289" mass="31002">MRLPNQLLSSLLVLCAASLGVAATWGFEDATVSVNKRGAGVGGGFKEKIGQNKALSKPVTLGASETLKILLTTKEDNKAKRPHQAFLLVQDPQSKLDTSFAFQVKENGKGKIELTQKDLPTQLLSSTGPLDASLIIASFGSSKPYNGKAFDLTIELDSGSPLPASEKPLRYGKLPEIHHIFKSDPKSPPKIITLVFAAAVIAALPILLGAWISLGANLNHFSKAFSSSPIPHALFFSSILAMEGVFFMYYTSWNLFQTLPPALGIGLVTFLSGSRALREVQGRRIAGLR</sequence>
<dbReference type="Pfam" id="PF25147">
    <property type="entry name" value="Ribophorin_II_C"/>
    <property type="match status" value="1"/>
</dbReference>